<sequence>MPLKTISSTTNTPEVIAQWRYYVTSHDADNPNLSRYVRDHWSIENEYHWQLDVHLNDDKDKKYDDVAAENFARTKRLLLNLVKIKTA</sequence>
<dbReference type="EMBL" id="UASS01000024">
    <property type="protein sequence ID" value="SPX61863.1"/>
    <property type="molecule type" value="Genomic_DNA"/>
</dbReference>
<evidence type="ECO:0000313" key="1">
    <source>
        <dbReference type="EMBL" id="SPX61863.1"/>
    </source>
</evidence>
<dbReference type="PANTHER" id="PTHR30298:SF0">
    <property type="entry name" value="PROTEIN YBFL-RELATED"/>
    <property type="match status" value="1"/>
</dbReference>
<evidence type="ECO:0000313" key="2">
    <source>
        <dbReference type="Proteomes" id="UP000251942"/>
    </source>
</evidence>
<dbReference type="AlphaFoldDB" id="A0A2X1SS23"/>
<gene>
    <name evidence="1" type="ORF">NCTC12022_02617</name>
</gene>
<proteinExistence type="predicted"/>
<accession>A0A2X1SS23</accession>
<organism evidence="1 2">
    <name type="scientific">Legionella feeleii</name>
    <dbReference type="NCBI Taxonomy" id="453"/>
    <lineage>
        <taxon>Bacteria</taxon>
        <taxon>Pseudomonadati</taxon>
        <taxon>Pseudomonadota</taxon>
        <taxon>Gammaproteobacteria</taxon>
        <taxon>Legionellales</taxon>
        <taxon>Legionellaceae</taxon>
        <taxon>Legionella</taxon>
    </lineage>
</organism>
<dbReference type="RefSeq" id="WP_112854790.1">
    <property type="nucleotide sequence ID" value="NZ_UASS01000024.1"/>
</dbReference>
<dbReference type="PANTHER" id="PTHR30298">
    <property type="entry name" value="H REPEAT-ASSOCIATED PREDICTED TRANSPOSASE"/>
    <property type="match status" value="1"/>
</dbReference>
<dbReference type="Proteomes" id="UP000251942">
    <property type="component" value="Unassembled WGS sequence"/>
</dbReference>
<reference evidence="1 2" key="1">
    <citation type="submission" date="2018-06" db="EMBL/GenBank/DDBJ databases">
        <authorList>
            <consortium name="Pathogen Informatics"/>
            <person name="Doyle S."/>
        </authorList>
    </citation>
    <scope>NUCLEOTIDE SEQUENCE [LARGE SCALE GENOMIC DNA]</scope>
    <source>
        <strain evidence="1 2">NCTC12022</strain>
    </source>
</reference>
<protein>
    <submittedName>
        <fullName evidence="1">Transposase IS4 family protein</fullName>
    </submittedName>
</protein>
<dbReference type="InterPro" id="IPR047647">
    <property type="entry name" value="ISAs1_transpos"/>
</dbReference>
<dbReference type="NCBIfam" id="NF033564">
    <property type="entry name" value="transpos_ISAs1"/>
    <property type="match status" value="1"/>
</dbReference>
<dbReference type="InterPro" id="IPR051698">
    <property type="entry name" value="Transposase_11-like"/>
</dbReference>
<name>A0A2X1SS23_9GAMM</name>